<keyword evidence="2" id="KW-1185">Reference proteome</keyword>
<dbReference type="AlphaFoldDB" id="A0A4R6KJV1"/>
<proteinExistence type="predicted"/>
<dbReference type="Proteomes" id="UP000295388">
    <property type="component" value="Unassembled WGS sequence"/>
</dbReference>
<organism evidence="1 2">
    <name type="scientific">Kribbella caucasensis</name>
    <dbReference type="NCBI Taxonomy" id="2512215"/>
    <lineage>
        <taxon>Bacteria</taxon>
        <taxon>Bacillati</taxon>
        <taxon>Actinomycetota</taxon>
        <taxon>Actinomycetes</taxon>
        <taxon>Propionibacteriales</taxon>
        <taxon>Kribbellaceae</taxon>
        <taxon>Kribbella</taxon>
    </lineage>
</organism>
<dbReference type="OrthoDB" id="4925768at2"/>
<protein>
    <submittedName>
        <fullName evidence="1">Uncharacterized protein</fullName>
    </submittedName>
</protein>
<dbReference type="EMBL" id="SNWQ01000003">
    <property type="protein sequence ID" value="TDO51597.1"/>
    <property type="molecule type" value="Genomic_DNA"/>
</dbReference>
<dbReference type="RefSeq" id="WP_133799521.1">
    <property type="nucleotide sequence ID" value="NZ_SNWQ01000003.1"/>
</dbReference>
<reference evidence="1 2" key="1">
    <citation type="submission" date="2019-03" db="EMBL/GenBank/DDBJ databases">
        <title>Genomic Encyclopedia of Type Strains, Phase III (KMG-III): the genomes of soil and plant-associated and newly described type strains.</title>
        <authorList>
            <person name="Whitman W."/>
        </authorList>
    </citation>
    <scope>NUCLEOTIDE SEQUENCE [LARGE SCALE GENOMIC DNA]</scope>
    <source>
        <strain evidence="1 2">VKM Ac-2527</strain>
    </source>
</reference>
<sequence length="260" mass="27085">MNAPTTHARTTLATLPLSLPDPTGVVFVDGDPGWPAELARALRAGAAGIALVHPAPVDFADLLDEKSATIVVVDSRWASNPVTDLAEPAFRAAAVKGSRLECRVVMDPGCDFATALLDQLVLIRALLAPVTKVQVQHLSDRALHAEGLTDLPLAVDFSIVSTAALPASASLRLLTSDGKVELTIPSGDTAQPARLITVGPDGAVLAPTQYETGHRASLRRVCELQATRSADGMADLRRLHADVVTTTAAIGDHLAVQAPA</sequence>
<name>A0A4R6KJV1_9ACTN</name>
<gene>
    <name evidence="1" type="ORF">EV643_103336</name>
</gene>
<evidence type="ECO:0000313" key="2">
    <source>
        <dbReference type="Proteomes" id="UP000295388"/>
    </source>
</evidence>
<comment type="caution">
    <text evidence="1">The sequence shown here is derived from an EMBL/GenBank/DDBJ whole genome shotgun (WGS) entry which is preliminary data.</text>
</comment>
<accession>A0A4R6KJV1</accession>
<evidence type="ECO:0000313" key="1">
    <source>
        <dbReference type="EMBL" id="TDO51597.1"/>
    </source>
</evidence>